<keyword evidence="5" id="KW-0812">Transmembrane</keyword>
<keyword evidence="6" id="KW-0472">Membrane</keyword>
<dbReference type="InterPro" id="IPR051906">
    <property type="entry name" value="TolC-like"/>
</dbReference>
<name>A0A2V3PLT3_9BACT</name>
<evidence type="ECO:0000256" key="6">
    <source>
        <dbReference type="ARBA" id="ARBA00023136"/>
    </source>
</evidence>
<organism evidence="9 10">
    <name type="scientific">Dysgonomonas alginatilytica</name>
    <dbReference type="NCBI Taxonomy" id="1605892"/>
    <lineage>
        <taxon>Bacteria</taxon>
        <taxon>Pseudomonadati</taxon>
        <taxon>Bacteroidota</taxon>
        <taxon>Bacteroidia</taxon>
        <taxon>Bacteroidales</taxon>
        <taxon>Dysgonomonadaceae</taxon>
        <taxon>Dysgonomonas</taxon>
    </lineage>
</organism>
<comment type="similarity">
    <text evidence="2">Belongs to the outer membrane factor (OMF) (TC 1.B.17) family.</text>
</comment>
<dbReference type="GO" id="GO:0009279">
    <property type="term" value="C:cell outer membrane"/>
    <property type="evidence" value="ECO:0007669"/>
    <property type="project" value="UniProtKB-SubCell"/>
</dbReference>
<protein>
    <submittedName>
        <fullName evidence="9">Outer membrane protein TolC</fullName>
    </submittedName>
</protein>
<dbReference type="SUPFAM" id="SSF56954">
    <property type="entry name" value="Outer membrane efflux proteins (OEP)"/>
    <property type="match status" value="1"/>
</dbReference>
<keyword evidence="4" id="KW-1134">Transmembrane beta strand</keyword>
<keyword evidence="8" id="KW-0175">Coiled coil</keyword>
<dbReference type="PANTHER" id="PTHR30026">
    <property type="entry name" value="OUTER MEMBRANE PROTEIN TOLC"/>
    <property type="match status" value="1"/>
</dbReference>
<evidence type="ECO:0000256" key="2">
    <source>
        <dbReference type="ARBA" id="ARBA00007613"/>
    </source>
</evidence>
<evidence type="ECO:0000256" key="7">
    <source>
        <dbReference type="ARBA" id="ARBA00023237"/>
    </source>
</evidence>
<dbReference type="Pfam" id="PF02321">
    <property type="entry name" value="OEP"/>
    <property type="match status" value="2"/>
</dbReference>
<dbReference type="OrthoDB" id="367883at2"/>
<comment type="caution">
    <text evidence="9">The sequence shown here is derived from an EMBL/GenBank/DDBJ whole genome shotgun (WGS) entry which is preliminary data.</text>
</comment>
<evidence type="ECO:0000313" key="10">
    <source>
        <dbReference type="Proteomes" id="UP000247973"/>
    </source>
</evidence>
<dbReference type="EMBL" id="QICL01000026">
    <property type="protein sequence ID" value="PXV61117.1"/>
    <property type="molecule type" value="Genomic_DNA"/>
</dbReference>
<gene>
    <name evidence="9" type="ORF">CLV62_12651</name>
</gene>
<evidence type="ECO:0000256" key="8">
    <source>
        <dbReference type="SAM" id="Coils"/>
    </source>
</evidence>
<accession>A0A2V3PLT3</accession>
<proteinExistence type="inferred from homology"/>
<evidence type="ECO:0000313" key="9">
    <source>
        <dbReference type="EMBL" id="PXV61117.1"/>
    </source>
</evidence>
<feature type="coiled-coil region" evidence="8">
    <location>
        <begin position="331"/>
        <end position="421"/>
    </location>
</feature>
<dbReference type="Proteomes" id="UP000247973">
    <property type="component" value="Unassembled WGS sequence"/>
</dbReference>
<sequence>MGQVKIYTLLVTFYSFFPLVYGQGWQLDRCLVYAKENNKELLANSQNIRVAGFDKKVALSQFVPEVSLSAEMDYYWKIPVQSYPGELVGKEEGTTVAIPIGTPWMGNYGVNVNWKILNMEAWQEIKVQNLKSQASKYNYQSLSKLLDRNVTAAYYSVQIQRINVETADERLRMYRHINSLLFKQFDAGIIDKISLNQSQSILNQYVENQIKVETDFQKSLLDLKFWMSYPLDELLSISDIENIPSLTNESFSVHNLPNYEEQQHKVNIEEYKYKSLRSSFYPKLSFTSNLGQMGFGDKFNDFKRSSSWYTSGFVGLRLQIPLFSLADINSAKRQKAIAKQASMELSDYEERETKNFRQIVLETNKTLKVLDKLNEVVKLAEENERLCQQKIEQGIIDMLQLKQIQQDLIESQERLNTAKLNYLKNYVELNYLQSNRIEK</sequence>
<dbReference type="GO" id="GO:0015288">
    <property type="term" value="F:porin activity"/>
    <property type="evidence" value="ECO:0007669"/>
    <property type="project" value="TreeGrafter"/>
</dbReference>
<dbReference type="GO" id="GO:1990281">
    <property type="term" value="C:efflux pump complex"/>
    <property type="evidence" value="ECO:0007669"/>
    <property type="project" value="TreeGrafter"/>
</dbReference>
<evidence type="ECO:0000256" key="4">
    <source>
        <dbReference type="ARBA" id="ARBA00022452"/>
    </source>
</evidence>
<dbReference type="PANTHER" id="PTHR30026:SF20">
    <property type="entry name" value="OUTER MEMBRANE PROTEIN TOLC"/>
    <property type="match status" value="1"/>
</dbReference>
<dbReference type="RefSeq" id="WP_110311926.1">
    <property type="nucleotide sequence ID" value="NZ_QICL01000026.1"/>
</dbReference>
<evidence type="ECO:0000256" key="5">
    <source>
        <dbReference type="ARBA" id="ARBA00022692"/>
    </source>
</evidence>
<dbReference type="GO" id="GO:0015562">
    <property type="term" value="F:efflux transmembrane transporter activity"/>
    <property type="evidence" value="ECO:0007669"/>
    <property type="project" value="InterPro"/>
</dbReference>
<reference evidence="9 10" key="1">
    <citation type="submission" date="2018-03" db="EMBL/GenBank/DDBJ databases">
        <title>Genomic Encyclopedia of Archaeal and Bacterial Type Strains, Phase II (KMG-II): from individual species to whole genera.</title>
        <authorList>
            <person name="Goeker M."/>
        </authorList>
    </citation>
    <scope>NUCLEOTIDE SEQUENCE [LARGE SCALE GENOMIC DNA]</scope>
    <source>
        <strain evidence="9 10">DSM 100214</strain>
    </source>
</reference>
<evidence type="ECO:0000256" key="1">
    <source>
        <dbReference type="ARBA" id="ARBA00004442"/>
    </source>
</evidence>
<evidence type="ECO:0000256" key="3">
    <source>
        <dbReference type="ARBA" id="ARBA00022448"/>
    </source>
</evidence>
<dbReference type="AlphaFoldDB" id="A0A2V3PLT3"/>
<comment type="subcellular location">
    <subcellularLocation>
        <location evidence="1">Cell outer membrane</location>
    </subcellularLocation>
</comment>
<dbReference type="Gene3D" id="1.20.1600.10">
    <property type="entry name" value="Outer membrane efflux proteins (OEP)"/>
    <property type="match status" value="1"/>
</dbReference>
<keyword evidence="7" id="KW-0998">Cell outer membrane</keyword>
<dbReference type="InterPro" id="IPR003423">
    <property type="entry name" value="OMP_efflux"/>
</dbReference>
<keyword evidence="3" id="KW-0813">Transport</keyword>
<keyword evidence="10" id="KW-1185">Reference proteome</keyword>